<dbReference type="SUPFAM" id="SSF54001">
    <property type="entry name" value="Cysteine proteinases"/>
    <property type="match status" value="1"/>
</dbReference>
<dbReference type="CDD" id="cd02659">
    <property type="entry name" value="peptidase_C19C"/>
    <property type="match status" value="1"/>
</dbReference>
<name>A0ABR4FZQ7_9EURO</name>
<proteinExistence type="predicted"/>
<organism evidence="3 4">
    <name type="scientific">Aspergillus keveii</name>
    <dbReference type="NCBI Taxonomy" id="714993"/>
    <lineage>
        <taxon>Eukaryota</taxon>
        <taxon>Fungi</taxon>
        <taxon>Dikarya</taxon>
        <taxon>Ascomycota</taxon>
        <taxon>Pezizomycotina</taxon>
        <taxon>Eurotiomycetes</taxon>
        <taxon>Eurotiomycetidae</taxon>
        <taxon>Eurotiales</taxon>
        <taxon>Aspergillaceae</taxon>
        <taxon>Aspergillus</taxon>
        <taxon>Aspergillus subgen. Nidulantes</taxon>
    </lineage>
</organism>
<dbReference type="PROSITE" id="PS50235">
    <property type="entry name" value="USP_3"/>
    <property type="match status" value="1"/>
</dbReference>
<feature type="region of interest" description="Disordered" evidence="1">
    <location>
        <begin position="124"/>
        <end position="143"/>
    </location>
</feature>
<feature type="region of interest" description="Disordered" evidence="1">
    <location>
        <begin position="2500"/>
        <end position="2539"/>
    </location>
</feature>
<protein>
    <recommendedName>
        <fullName evidence="2">USP domain-containing protein</fullName>
    </recommendedName>
</protein>
<evidence type="ECO:0000259" key="2">
    <source>
        <dbReference type="PROSITE" id="PS50235"/>
    </source>
</evidence>
<dbReference type="Proteomes" id="UP001610563">
    <property type="component" value="Unassembled WGS sequence"/>
</dbReference>
<dbReference type="InterPro" id="IPR021905">
    <property type="entry name" value="DUF3517"/>
</dbReference>
<dbReference type="InterPro" id="IPR018200">
    <property type="entry name" value="USP_CS"/>
</dbReference>
<sequence>MAVAPLESSSTPPDATSTDTTRSPGDSMEEIDPQSTRKRPRLDSGSGVCESLSLVNEIATVPESTPNAPAITDEKAPVLKRSASRMTINMKSPTTPPTPNTPDNTTPNSEQSLVEEVDPIASAQPISEQPTDVVSLSSSPAQSPEIEVAELEDMDQDPNTTSWKPLGEALRDPSVPDVVQLRTPEPVDLPGIFPWLSPEQDPRENLAEICMAIEKESHVDTMIFGAVKQWFDEVVNALEQLTFDVFMESRQFWDEVPIVLENLLRRADAFHYDDAAEFWKTLEELCLNYIRLSLHLMHMDTPVLRQSANESDLSELDIMSRHYIQAFRWSLTLERTPIFRTMRTRYRTGASNMIARLIAQMTITSLNGPQYLLEYASCLTAIIPRCSQLSQTLIGVLDIARYLVESGNDRTGPVLDSLVYQQGMNTLYNLARSVDEQYQADIVKKSPWVTIDTSPMVLGDMSAIYIALCHCGDKFALRIAEDLSITAPQNIELKDLASIVYYGWRFSVLKKHIIDGRMELRVSGIEAMQTDFVQVFTVHMQSDPIAGIAHPLVQYLVRVLRESNIIDYLVGVDSHPQLISRSYNVLGFLVITEAYTDSDTDTIWKTVTDSPDPRTISEVLGMVQKTLNIRLRDPSRLHSYCSKMLELPLVRFDSRMVDFCHQVFVNLVESYNDREDRLSIFYIDIRPLRLCVRLIRESAASEDLAADHKTHLQKFAANKLSCLMDIGISDVDKMDIYERCVQDIAERNQFSVGSIQALNALLSRDSREIRKLTTEFNLTQLLILDLAAVVDGSQPDAPDTFFWNAFFPRVQMISRIIDEAPDSITPELGDILWQRVFMSRLLPQHGRRALWETLCNITGNSGKENAFIDQCIQHYLPRLSPPTDYFPEVLAFAKTTLNYQMRFCPPPAANENEVVTIPGMDRIWSFILTAPSSSIENDAIAFAIEVYLDHHIIRRSPRSSVEATHMSLVDRCVDQLKSAADNLKSHSNELNDGEGTMTVEARTDEIVADELKFSRSLFFLRQFLQALRARPQYSPPQHSPPSLPINPLKGEIVDIRYQAFDGGSSSKVRSLQIGDLSTASELVEALIKVTDFPKLMTIFGGQRADLLDKPDQTVRDLRLGSGLLIVRRDPSCRGTPGRRAPPLTSVDTEVLKHFDDLYDLLNLDEKLAREIFDFLVLFPPQEKVINLVKSTDESVETMLPMSKPYNLLYSVNALTDCLRAEALEPSPSEPFVSHSIEVVVATLTRPEILESPMLSRTHVQLAVSLAECLYNALLVKPPVAGDVLQIPDSAALVGQLLRLMDAGQNAFATHAVELDRFKLIWYTFAIIIEGSVRDSSFWTTIKQQVQFEQLIFSLLIEEQRHNVRKGVADHINLVCSPSKQLKKAKLPASEMQEARSTAISENPSRIDILGTIWDAFVLTFPRVLDFANQSQEFFEIAHSVFSSVAEKSPRDLVFSDYLKQWSEIMLSHKTKEFVGREPVDHLIFGFSRLLRSCLEIANSSDIKIDTFNLVEQVLDKYLFPDLSPDPSFPSQLLTPQIPLMHAQTRQELYSLVLQLSHDDDNYTYLLERLKDIIPEDHTCQFGWNIDRQRLIRSPEGYAGLKNLSNTCYLNSLLSQLFMNVEFREFMLGLNLTDGYATQRLLDETKKVFAYMQESWLKSVDPEEFVDSIRTYDNEPVDVTIQMDVDEFYNLLFDRWEAQISSPEDRKRFRSFYGGQLVQQIKSKECPHISERLEPFSAIQCEIKGKASLEESLQAYVEGEIMQGDNKYSCTSCGRHVDAVKRACLKDVPDNLIFHLKRFDFDMVTMMRSKINDEFHFPERINMTPFTVEYLSESNQDVKEDVFELVGVLVHSGTAESGHYYSYVRERPTAGGSGGTWVEFNDADVSRFDPRRIGDQCFGGLSESLHSASGGHVRYNKAWNAYMLLYQRVSSMDAARSVYVPESNQYPIRVPLPVSLANHIVMENELFVRTYCLLDNSYAVFVRYLFNKLNETKLANSAKGDKLDQSMIFIALDTLEQLVSRTKESPSVELIVAELYRAINEFSTGPLRFMQWARKRPAGVARLLKSGNSSVRDSSVRLFVNALSKLRERHITAEDATEKLEREYDYLEGLEHIVAGLDAMWPSLHSLSRSWEDYFEFLLCIGSFGHQEIGLLLNHGFLVKCLEIVWLDHEDAKRLKRQYAAYYRLIEKGRKFSHQKFMDVMSALLANIDLTVRPISDDEREALPNGKFSLTATENSFIRPLGSKYELTFLKKILQQHSNPPACMRIVSLFMEAEPDAGLMDPIIQVLEEGLRVDPAERCTPFLEASLIMCRTCPDEDRIVAVIDYVAKGVDTINTSGGKEHLAFFTNLLTSHNQRIGLDDKWFLSRVMDVVPDWAPWLLLYPDRAVRALTVDTLRRLLFNDETTGLDEDWQAHHAGIAKDLVLACVGKLRVLYTSGRGNASQGRVLDPIRTVIEQCLGTYFTGDEKDENVVHQAQTVLAAIEEMPVELPEELPSGRSAFFLISTPSSNPKDPESDKASSEEWEDNSMIASDSEMGMAGTP</sequence>
<dbReference type="InterPro" id="IPR028889">
    <property type="entry name" value="USP"/>
</dbReference>
<evidence type="ECO:0000313" key="3">
    <source>
        <dbReference type="EMBL" id="KAL2788726.1"/>
    </source>
</evidence>
<dbReference type="Pfam" id="PF12030">
    <property type="entry name" value="DUF3517"/>
    <property type="match status" value="1"/>
</dbReference>
<comment type="caution">
    <text evidence="3">The sequence shown here is derived from an EMBL/GenBank/DDBJ whole genome shotgun (WGS) entry which is preliminary data.</text>
</comment>
<feature type="compositionally biased region" description="Low complexity" evidence="1">
    <location>
        <begin position="8"/>
        <end position="24"/>
    </location>
</feature>
<dbReference type="EMBL" id="JBFTWV010000075">
    <property type="protein sequence ID" value="KAL2788726.1"/>
    <property type="molecule type" value="Genomic_DNA"/>
</dbReference>
<reference evidence="3 4" key="1">
    <citation type="submission" date="2024-07" db="EMBL/GenBank/DDBJ databases">
        <title>Section-level genome sequencing and comparative genomics of Aspergillus sections Usti and Cavernicolus.</title>
        <authorList>
            <consortium name="Lawrence Berkeley National Laboratory"/>
            <person name="Nybo J.L."/>
            <person name="Vesth T.C."/>
            <person name="Theobald S."/>
            <person name="Frisvad J.C."/>
            <person name="Larsen T.O."/>
            <person name="Kjaerboelling I."/>
            <person name="Rothschild-Mancinelli K."/>
            <person name="Lyhne E.K."/>
            <person name="Kogle M.E."/>
            <person name="Barry K."/>
            <person name="Clum A."/>
            <person name="Na H."/>
            <person name="Ledsgaard L."/>
            <person name="Lin J."/>
            <person name="Lipzen A."/>
            <person name="Kuo A."/>
            <person name="Riley R."/>
            <person name="Mondo S."/>
            <person name="Labutti K."/>
            <person name="Haridas S."/>
            <person name="Pangalinan J."/>
            <person name="Salamov A.A."/>
            <person name="Simmons B.A."/>
            <person name="Magnuson J.K."/>
            <person name="Chen J."/>
            <person name="Drula E."/>
            <person name="Henrissat B."/>
            <person name="Wiebenga A."/>
            <person name="Lubbers R.J."/>
            <person name="Gomes A.C."/>
            <person name="Makela M.R."/>
            <person name="Stajich J."/>
            <person name="Grigoriev I.V."/>
            <person name="Mortensen U.H."/>
            <person name="De Vries R.P."/>
            <person name="Baker S.E."/>
            <person name="Andersen M.R."/>
        </authorList>
    </citation>
    <scope>NUCLEOTIDE SEQUENCE [LARGE SCALE GENOMIC DNA]</scope>
    <source>
        <strain evidence="3 4">CBS 209.92</strain>
    </source>
</reference>
<dbReference type="Gene3D" id="3.90.70.10">
    <property type="entry name" value="Cysteine proteinases"/>
    <property type="match status" value="1"/>
</dbReference>
<dbReference type="InterPro" id="IPR038765">
    <property type="entry name" value="Papain-like_cys_pep_sf"/>
</dbReference>
<keyword evidence="4" id="KW-1185">Reference proteome</keyword>
<dbReference type="PROSITE" id="PS00973">
    <property type="entry name" value="USP_2"/>
    <property type="match status" value="1"/>
</dbReference>
<dbReference type="Pfam" id="PF00443">
    <property type="entry name" value="UCH"/>
    <property type="match status" value="1"/>
</dbReference>
<feature type="compositionally biased region" description="Basic and acidic residues" evidence="1">
    <location>
        <begin position="2509"/>
        <end position="2518"/>
    </location>
</feature>
<dbReference type="InterPro" id="IPR001394">
    <property type="entry name" value="Peptidase_C19_UCH"/>
</dbReference>
<feature type="region of interest" description="Disordered" evidence="1">
    <location>
        <begin position="60"/>
        <end position="112"/>
    </location>
</feature>
<feature type="domain" description="USP" evidence="2">
    <location>
        <begin position="1598"/>
        <end position="1928"/>
    </location>
</feature>
<dbReference type="PANTHER" id="PTHR24006">
    <property type="entry name" value="UBIQUITIN CARBOXYL-TERMINAL HYDROLASE"/>
    <property type="match status" value="1"/>
</dbReference>
<dbReference type="PANTHER" id="PTHR24006:SF827">
    <property type="entry name" value="UBIQUITIN CARBOXYL-TERMINAL HYDROLASE 34"/>
    <property type="match status" value="1"/>
</dbReference>
<accession>A0ABR4FZQ7</accession>
<feature type="compositionally biased region" description="Polar residues" evidence="1">
    <location>
        <begin position="124"/>
        <end position="142"/>
    </location>
</feature>
<evidence type="ECO:0000313" key="4">
    <source>
        <dbReference type="Proteomes" id="UP001610563"/>
    </source>
</evidence>
<feature type="region of interest" description="Disordered" evidence="1">
    <location>
        <begin position="1"/>
        <end position="48"/>
    </location>
</feature>
<gene>
    <name evidence="3" type="ORF">BJX66DRAFT_308406</name>
</gene>
<evidence type="ECO:0000256" key="1">
    <source>
        <dbReference type="SAM" id="MobiDB-lite"/>
    </source>
</evidence>
<dbReference type="InterPro" id="IPR050164">
    <property type="entry name" value="Peptidase_C19"/>
</dbReference>